<comment type="caution">
    <text evidence="1">The sequence shown here is derived from an EMBL/GenBank/DDBJ whole genome shotgun (WGS) entry which is preliminary data.</text>
</comment>
<evidence type="ECO:0000313" key="1">
    <source>
        <dbReference type="EMBL" id="KAJ8387683.1"/>
    </source>
</evidence>
<accession>A0AAD7RNS6</accession>
<protein>
    <submittedName>
        <fullName evidence="1">Uncharacterized protein</fullName>
    </submittedName>
</protein>
<gene>
    <name evidence="1" type="ORF">AAFF_G00151140</name>
</gene>
<reference evidence="1" key="1">
    <citation type="journal article" date="2023" name="Science">
        <title>Genome structures resolve the early diversification of teleost fishes.</title>
        <authorList>
            <person name="Parey E."/>
            <person name="Louis A."/>
            <person name="Montfort J."/>
            <person name="Bouchez O."/>
            <person name="Roques C."/>
            <person name="Iampietro C."/>
            <person name="Lluch J."/>
            <person name="Castinel A."/>
            <person name="Donnadieu C."/>
            <person name="Desvignes T."/>
            <person name="Floi Bucao C."/>
            <person name="Jouanno E."/>
            <person name="Wen M."/>
            <person name="Mejri S."/>
            <person name="Dirks R."/>
            <person name="Jansen H."/>
            <person name="Henkel C."/>
            <person name="Chen W.J."/>
            <person name="Zahm M."/>
            <person name="Cabau C."/>
            <person name="Klopp C."/>
            <person name="Thompson A.W."/>
            <person name="Robinson-Rechavi M."/>
            <person name="Braasch I."/>
            <person name="Lecointre G."/>
            <person name="Bobe J."/>
            <person name="Postlethwait J.H."/>
            <person name="Berthelot C."/>
            <person name="Roest Crollius H."/>
            <person name="Guiguen Y."/>
        </authorList>
    </citation>
    <scope>NUCLEOTIDE SEQUENCE</scope>
    <source>
        <strain evidence="1">NC1722</strain>
    </source>
</reference>
<keyword evidence="2" id="KW-1185">Reference proteome</keyword>
<organism evidence="1 2">
    <name type="scientific">Aldrovandia affinis</name>
    <dbReference type="NCBI Taxonomy" id="143900"/>
    <lineage>
        <taxon>Eukaryota</taxon>
        <taxon>Metazoa</taxon>
        <taxon>Chordata</taxon>
        <taxon>Craniata</taxon>
        <taxon>Vertebrata</taxon>
        <taxon>Euteleostomi</taxon>
        <taxon>Actinopterygii</taxon>
        <taxon>Neopterygii</taxon>
        <taxon>Teleostei</taxon>
        <taxon>Notacanthiformes</taxon>
        <taxon>Halosauridae</taxon>
        <taxon>Aldrovandia</taxon>
    </lineage>
</organism>
<dbReference type="AlphaFoldDB" id="A0AAD7RNS6"/>
<sequence>MAVQAGIQTAGAREGLQADRFPSREGYLCVQQGDEFQLPAAKAGFPLTERGRRCNDVSHRYKLLPMTNYVSDSFASPSPPKRGAGGVGAACKHLSASARASAWGSEQAGGRARVTAANLTAAGRAPSGEWTLPRRDRSACQGILPVASRRTETAPKTASNES</sequence>
<dbReference type="Proteomes" id="UP001221898">
    <property type="component" value="Unassembled WGS sequence"/>
</dbReference>
<name>A0AAD7RNS6_9TELE</name>
<proteinExistence type="predicted"/>
<evidence type="ECO:0000313" key="2">
    <source>
        <dbReference type="Proteomes" id="UP001221898"/>
    </source>
</evidence>
<dbReference type="EMBL" id="JAINUG010000207">
    <property type="protein sequence ID" value="KAJ8387683.1"/>
    <property type="molecule type" value="Genomic_DNA"/>
</dbReference>